<dbReference type="InterPro" id="IPR000943">
    <property type="entry name" value="RNA_pol_sigma70"/>
</dbReference>
<dbReference type="InterPro" id="IPR013325">
    <property type="entry name" value="RNA_pol_sigma_r2"/>
</dbReference>
<evidence type="ECO:0000256" key="3">
    <source>
        <dbReference type="ARBA" id="ARBA00023125"/>
    </source>
</evidence>
<comment type="caution">
    <text evidence="8">The sequence shown here is derived from an EMBL/GenBank/DDBJ whole genome shotgun (WGS) entry which is preliminary data.</text>
</comment>
<evidence type="ECO:0000259" key="7">
    <source>
        <dbReference type="Pfam" id="PF04545"/>
    </source>
</evidence>
<dbReference type="InterPro" id="IPR007627">
    <property type="entry name" value="RNA_pol_sigma70_r2"/>
</dbReference>
<keyword evidence="2" id="KW-0731">Sigma factor</keyword>
<dbReference type="PANTHER" id="PTHR30385">
    <property type="entry name" value="SIGMA FACTOR F FLAGELLAR"/>
    <property type="match status" value="1"/>
</dbReference>
<keyword evidence="9" id="KW-1185">Reference proteome</keyword>
<sequence length="275" mass="30607">MHITEHPDLSSVPVNCTSAEQRARRDAATRELLSARARCTDEAERQRLLEQAVELNIELARGIARRFRGRGAEDEDLEQVACLGLMKAANGYQPDSDVPFIGYAVPTIRGEVKRYFRDCTWTVRIPRSLQELQGKIARALPGLTQELGREPTLPELAAHLRVGLQDVQQAETAYGCFNVLSLDRPAADGDQVLGDIVADDEDPYLRQLERVDMLGPVVAELAPRDRRILELRFVENMTQADIGSELGISQMQVSRLLSRILAELRTRLGPVEAAA</sequence>
<accession>A0ABN2AJ18</accession>
<dbReference type="InterPro" id="IPR007624">
    <property type="entry name" value="RNA_pol_sigma70_r3"/>
</dbReference>
<dbReference type="Pfam" id="PF04545">
    <property type="entry name" value="Sigma70_r4"/>
    <property type="match status" value="1"/>
</dbReference>
<feature type="domain" description="RNA polymerase sigma-70 region 4" evidence="7">
    <location>
        <begin position="219"/>
        <end position="265"/>
    </location>
</feature>
<reference evidence="8 9" key="1">
    <citation type="journal article" date="2019" name="Int. J. Syst. Evol. Microbiol.">
        <title>The Global Catalogue of Microorganisms (GCM) 10K type strain sequencing project: providing services to taxonomists for standard genome sequencing and annotation.</title>
        <authorList>
            <consortium name="The Broad Institute Genomics Platform"/>
            <consortium name="The Broad Institute Genome Sequencing Center for Infectious Disease"/>
            <person name="Wu L."/>
            <person name="Ma J."/>
        </authorList>
    </citation>
    <scope>NUCLEOTIDE SEQUENCE [LARGE SCALE GENOMIC DNA]</scope>
    <source>
        <strain evidence="8 9">JCM 14303</strain>
    </source>
</reference>
<dbReference type="NCBIfam" id="TIGR02980">
    <property type="entry name" value="SigBFG"/>
    <property type="match status" value="1"/>
</dbReference>
<dbReference type="Pfam" id="PF04542">
    <property type="entry name" value="Sigma70_r2"/>
    <property type="match status" value="1"/>
</dbReference>
<dbReference type="CDD" id="cd06171">
    <property type="entry name" value="Sigma70_r4"/>
    <property type="match status" value="1"/>
</dbReference>
<feature type="domain" description="RNA polymerase sigma-70 region 2" evidence="6">
    <location>
        <begin position="53"/>
        <end position="121"/>
    </location>
</feature>
<evidence type="ECO:0000256" key="2">
    <source>
        <dbReference type="ARBA" id="ARBA00023082"/>
    </source>
</evidence>
<dbReference type="PANTHER" id="PTHR30385:SF4">
    <property type="entry name" value="RNA POLYMERASE SIGMA-E FACTOR"/>
    <property type="match status" value="1"/>
</dbReference>
<evidence type="ECO:0000256" key="4">
    <source>
        <dbReference type="ARBA" id="ARBA00023163"/>
    </source>
</evidence>
<dbReference type="RefSeq" id="WP_344172539.1">
    <property type="nucleotide sequence ID" value="NZ_BAAANC010000001.1"/>
</dbReference>
<evidence type="ECO:0000313" key="8">
    <source>
        <dbReference type="EMBL" id="GAA1520346.1"/>
    </source>
</evidence>
<organism evidence="8 9">
    <name type="scientific">Kribbella lupini</name>
    <dbReference type="NCBI Taxonomy" id="291602"/>
    <lineage>
        <taxon>Bacteria</taxon>
        <taxon>Bacillati</taxon>
        <taxon>Actinomycetota</taxon>
        <taxon>Actinomycetes</taxon>
        <taxon>Propionibacteriales</taxon>
        <taxon>Kribbellaceae</taxon>
        <taxon>Kribbella</taxon>
    </lineage>
</organism>
<name>A0ABN2AJ18_9ACTN</name>
<dbReference type="Pfam" id="PF04539">
    <property type="entry name" value="Sigma70_r3"/>
    <property type="match status" value="1"/>
</dbReference>
<evidence type="ECO:0000259" key="5">
    <source>
        <dbReference type="Pfam" id="PF04539"/>
    </source>
</evidence>
<gene>
    <name evidence="8" type="ORF">GCM10009741_21280</name>
</gene>
<dbReference type="Gene3D" id="1.10.10.10">
    <property type="entry name" value="Winged helix-like DNA-binding domain superfamily/Winged helix DNA-binding domain"/>
    <property type="match status" value="2"/>
</dbReference>
<dbReference type="NCBIfam" id="TIGR02937">
    <property type="entry name" value="sigma70-ECF"/>
    <property type="match status" value="1"/>
</dbReference>
<dbReference type="EMBL" id="BAAANC010000001">
    <property type="protein sequence ID" value="GAA1520346.1"/>
    <property type="molecule type" value="Genomic_DNA"/>
</dbReference>
<dbReference type="InterPro" id="IPR013324">
    <property type="entry name" value="RNA_pol_sigma_r3/r4-like"/>
</dbReference>
<dbReference type="Proteomes" id="UP001500363">
    <property type="component" value="Unassembled WGS sequence"/>
</dbReference>
<evidence type="ECO:0000259" key="6">
    <source>
        <dbReference type="Pfam" id="PF04542"/>
    </source>
</evidence>
<dbReference type="InterPro" id="IPR036388">
    <property type="entry name" value="WH-like_DNA-bd_sf"/>
</dbReference>
<dbReference type="PRINTS" id="PR00046">
    <property type="entry name" value="SIGMA70FCT"/>
</dbReference>
<dbReference type="SUPFAM" id="SSF88659">
    <property type="entry name" value="Sigma3 and sigma4 domains of RNA polymerase sigma factors"/>
    <property type="match status" value="2"/>
</dbReference>
<dbReference type="InterPro" id="IPR007630">
    <property type="entry name" value="RNA_pol_sigma70_r4"/>
</dbReference>
<feature type="domain" description="RNA polymerase sigma-70 region 3" evidence="5">
    <location>
        <begin position="132"/>
        <end position="201"/>
    </location>
</feature>
<dbReference type="InterPro" id="IPR014322">
    <property type="entry name" value="RNA_pol_sigma-B/F/G"/>
</dbReference>
<dbReference type="Gene3D" id="1.20.120.1810">
    <property type="match status" value="1"/>
</dbReference>
<keyword evidence="4" id="KW-0804">Transcription</keyword>
<proteinExistence type="predicted"/>
<protein>
    <submittedName>
        <fullName evidence="8">RNA polymerase sigma factor SigF</fullName>
    </submittedName>
</protein>
<evidence type="ECO:0000313" key="9">
    <source>
        <dbReference type="Proteomes" id="UP001500363"/>
    </source>
</evidence>
<keyword evidence="3" id="KW-0238">DNA-binding</keyword>
<keyword evidence="1" id="KW-0805">Transcription regulation</keyword>
<dbReference type="InterPro" id="IPR014284">
    <property type="entry name" value="RNA_pol_sigma-70_dom"/>
</dbReference>
<evidence type="ECO:0000256" key="1">
    <source>
        <dbReference type="ARBA" id="ARBA00023015"/>
    </source>
</evidence>
<dbReference type="SUPFAM" id="SSF88946">
    <property type="entry name" value="Sigma2 domain of RNA polymerase sigma factors"/>
    <property type="match status" value="1"/>
</dbReference>